<sequence length="80" mass="9297">MKISHSNTLKLHGFNNLTKTLSFNMYDICYTKTSQDRKAYIEYIDEQYNAERLTQILTTVTEMIGAKVLNIAKQDYEPQG</sequence>
<evidence type="ECO:0000313" key="3">
    <source>
        <dbReference type="Proteomes" id="UP000824229"/>
    </source>
</evidence>
<dbReference type="GO" id="GO:0004014">
    <property type="term" value="F:adenosylmethionine decarboxylase activity"/>
    <property type="evidence" value="ECO:0007669"/>
    <property type="project" value="UniProtKB-EC"/>
</dbReference>
<dbReference type="Proteomes" id="UP000824229">
    <property type="component" value="Unassembled WGS sequence"/>
</dbReference>
<keyword evidence="2" id="KW-0456">Lyase</keyword>
<dbReference type="InterPro" id="IPR003826">
    <property type="entry name" value="AdoMetDC_fam_prok"/>
</dbReference>
<dbReference type="PANTHER" id="PTHR33866">
    <property type="entry name" value="S-ADENOSYLMETHIONINE DECARBOXYLASE PROENZYME"/>
    <property type="match status" value="1"/>
</dbReference>
<dbReference type="PANTHER" id="PTHR33866:SF1">
    <property type="entry name" value="S-ADENOSYLMETHIONINE DECARBOXYLASE PROENZYME"/>
    <property type="match status" value="1"/>
</dbReference>
<dbReference type="AlphaFoldDB" id="A0A9E2KBP2"/>
<feature type="non-terminal residue" evidence="2">
    <location>
        <position position="80"/>
    </location>
</feature>
<dbReference type="EMBL" id="JAHLFQ010000038">
    <property type="protein sequence ID" value="MBU3803516.1"/>
    <property type="molecule type" value="Genomic_DNA"/>
</dbReference>
<dbReference type="EC" id="4.1.1.50" evidence="2"/>
<evidence type="ECO:0000313" key="2">
    <source>
        <dbReference type="EMBL" id="MBU3803516.1"/>
    </source>
</evidence>
<name>A0A9E2KBP2_9FIRM</name>
<evidence type="ECO:0000256" key="1">
    <source>
        <dbReference type="ARBA" id="ARBA00001928"/>
    </source>
</evidence>
<gene>
    <name evidence="2" type="ORF">H9872_01995</name>
</gene>
<dbReference type="GO" id="GO:0008295">
    <property type="term" value="P:spermidine biosynthetic process"/>
    <property type="evidence" value="ECO:0007669"/>
    <property type="project" value="InterPro"/>
</dbReference>
<proteinExistence type="predicted"/>
<comment type="caution">
    <text evidence="2">The sequence shown here is derived from an EMBL/GenBank/DDBJ whole genome shotgun (WGS) entry which is preliminary data.</text>
</comment>
<reference evidence="2" key="2">
    <citation type="submission" date="2021-04" db="EMBL/GenBank/DDBJ databases">
        <authorList>
            <person name="Gilroy R."/>
        </authorList>
    </citation>
    <scope>NUCLEOTIDE SEQUENCE</scope>
    <source>
        <strain evidence="2">B5-657</strain>
    </source>
</reference>
<protein>
    <submittedName>
        <fullName evidence="2">S-adenosylmethionine decarboxylase</fullName>
        <ecNumber evidence="2">4.1.1.50</ecNumber>
    </submittedName>
</protein>
<organism evidence="2 3">
    <name type="scientific">Candidatus Cellulosilyticum pullistercoris</name>
    <dbReference type="NCBI Taxonomy" id="2838521"/>
    <lineage>
        <taxon>Bacteria</taxon>
        <taxon>Bacillati</taxon>
        <taxon>Bacillota</taxon>
        <taxon>Clostridia</taxon>
        <taxon>Lachnospirales</taxon>
        <taxon>Cellulosilyticaceae</taxon>
        <taxon>Cellulosilyticum</taxon>
    </lineage>
</organism>
<reference evidence="2" key="1">
    <citation type="journal article" date="2021" name="PeerJ">
        <title>Extensive microbial diversity within the chicken gut microbiome revealed by metagenomics and culture.</title>
        <authorList>
            <person name="Gilroy R."/>
            <person name="Ravi A."/>
            <person name="Getino M."/>
            <person name="Pursley I."/>
            <person name="Horton D.L."/>
            <person name="Alikhan N.F."/>
            <person name="Baker D."/>
            <person name="Gharbi K."/>
            <person name="Hall N."/>
            <person name="Watson M."/>
            <person name="Adriaenssens E.M."/>
            <person name="Foster-Nyarko E."/>
            <person name="Jarju S."/>
            <person name="Secka A."/>
            <person name="Antonio M."/>
            <person name="Oren A."/>
            <person name="Chaudhuri R.R."/>
            <person name="La Ragione R."/>
            <person name="Hildebrand F."/>
            <person name="Pallen M.J."/>
        </authorList>
    </citation>
    <scope>NUCLEOTIDE SEQUENCE</scope>
    <source>
        <strain evidence="2">B5-657</strain>
    </source>
</reference>
<comment type="cofactor">
    <cofactor evidence="1">
        <name>pyruvate</name>
        <dbReference type="ChEBI" id="CHEBI:15361"/>
    </cofactor>
</comment>
<dbReference type="GO" id="GO:0005829">
    <property type="term" value="C:cytosol"/>
    <property type="evidence" value="ECO:0007669"/>
    <property type="project" value="TreeGrafter"/>
</dbReference>
<accession>A0A9E2KBP2</accession>